<dbReference type="Proteomes" id="UP000215914">
    <property type="component" value="Unassembled WGS sequence"/>
</dbReference>
<reference evidence="1" key="1">
    <citation type="journal article" date="2017" name="Nature">
        <title>The sunflower genome provides insights into oil metabolism, flowering and Asterid evolution.</title>
        <authorList>
            <person name="Badouin H."/>
            <person name="Gouzy J."/>
            <person name="Grassa C.J."/>
            <person name="Murat F."/>
            <person name="Staton S.E."/>
            <person name="Cottret L."/>
            <person name="Lelandais-Briere C."/>
            <person name="Owens G.L."/>
            <person name="Carrere S."/>
            <person name="Mayjonade B."/>
            <person name="Legrand L."/>
            <person name="Gill N."/>
            <person name="Kane N.C."/>
            <person name="Bowers J.E."/>
            <person name="Hubner S."/>
            <person name="Bellec A."/>
            <person name="Berard A."/>
            <person name="Berges H."/>
            <person name="Blanchet N."/>
            <person name="Boniface M.C."/>
            <person name="Brunel D."/>
            <person name="Catrice O."/>
            <person name="Chaidir N."/>
            <person name="Claudel C."/>
            <person name="Donnadieu C."/>
            <person name="Faraut T."/>
            <person name="Fievet G."/>
            <person name="Helmstetter N."/>
            <person name="King M."/>
            <person name="Knapp S.J."/>
            <person name="Lai Z."/>
            <person name="Le Paslier M.C."/>
            <person name="Lippi Y."/>
            <person name="Lorenzon L."/>
            <person name="Mandel J.R."/>
            <person name="Marage G."/>
            <person name="Marchand G."/>
            <person name="Marquand E."/>
            <person name="Bret-Mestries E."/>
            <person name="Morien E."/>
            <person name="Nambeesan S."/>
            <person name="Nguyen T."/>
            <person name="Pegot-Espagnet P."/>
            <person name="Pouilly N."/>
            <person name="Raftis F."/>
            <person name="Sallet E."/>
            <person name="Schiex T."/>
            <person name="Thomas J."/>
            <person name="Vandecasteele C."/>
            <person name="Vares D."/>
            <person name="Vear F."/>
            <person name="Vautrin S."/>
            <person name="Crespi M."/>
            <person name="Mangin B."/>
            <person name="Burke J.M."/>
            <person name="Salse J."/>
            <person name="Munos S."/>
            <person name="Vincourt P."/>
            <person name="Rieseberg L.H."/>
            <person name="Langlade N.B."/>
        </authorList>
    </citation>
    <scope>NUCLEOTIDE SEQUENCE</scope>
    <source>
        <tissue evidence="1">Leaves</tissue>
    </source>
</reference>
<comment type="caution">
    <text evidence="1">The sequence shown here is derived from an EMBL/GenBank/DDBJ whole genome shotgun (WGS) entry which is preliminary data.</text>
</comment>
<keyword evidence="2" id="KW-1185">Reference proteome</keyword>
<evidence type="ECO:0000313" key="2">
    <source>
        <dbReference type="Proteomes" id="UP000215914"/>
    </source>
</evidence>
<organism evidence="1 2">
    <name type="scientific">Helianthus annuus</name>
    <name type="common">Common sunflower</name>
    <dbReference type="NCBI Taxonomy" id="4232"/>
    <lineage>
        <taxon>Eukaryota</taxon>
        <taxon>Viridiplantae</taxon>
        <taxon>Streptophyta</taxon>
        <taxon>Embryophyta</taxon>
        <taxon>Tracheophyta</taxon>
        <taxon>Spermatophyta</taxon>
        <taxon>Magnoliopsida</taxon>
        <taxon>eudicotyledons</taxon>
        <taxon>Gunneridae</taxon>
        <taxon>Pentapetalae</taxon>
        <taxon>asterids</taxon>
        <taxon>campanulids</taxon>
        <taxon>Asterales</taxon>
        <taxon>Asteraceae</taxon>
        <taxon>Asteroideae</taxon>
        <taxon>Heliantheae alliance</taxon>
        <taxon>Heliantheae</taxon>
        <taxon>Helianthus</taxon>
    </lineage>
</organism>
<reference evidence="1" key="2">
    <citation type="submission" date="2020-06" db="EMBL/GenBank/DDBJ databases">
        <title>Helianthus annuus Genome sequencing and assembly Release 2.</title>
        <authorList>
            <person name="Gouzy J."/>
            <person name="Langlade N."/>
            <person name="Munos S."/>
        </authorList>
    </citation>
    <scope>NUCLEOTIDE SEQUENCE</scope>
    <source>
        <tissue evidence="1">Leaves</tissue>
    </source>
</reference>
<protein>
    <submittedName>
        <fullName evidence="1">Uncharacterized protein</fullName>
    </submittedName>
</protein>
<name>A0A9K3IYX5_HELAN</name>
<proteinExistence type="predicted"/>
<gene>
    <name evidence="1" type="ORF">HanXRQr2_Chr05g0198341</name>
</gene>
<evidence type="ECO:0000313" key="1">
    <source>
        <dbReference type="EMBL" id="KAF5804550.1"/>
    </source>
</evidence>
<dbReference type="PANTHER" id="PTHR31099">
    <property type="entry name" value="OS06G0165300 PROTEIN"/>
    <property type="match status" value="1"/>
</dbReference>
<dbReference type="PANTHER" id="PTHR31099:SF49">
    <property type="entry name" value="MYOSIN HEAVY CHAIN-LIKE PROTEIN"/>
    <property type="match status" value="1"/>
</dbReference>
<dbReference type="Gramene" id="mRNA:HanXRQr2_Chr05g0198341">
    <property type="protein sequence ID" value="mRNA:HanXRQr2_Chr05g0198341"/>
    <property type="gene ID" value="HanXRQr2_Chr05g0198341"/>
</dbReference>
<accession>A0A9K3IYX5</accession>
<dbReference type="AlphaFoldDB" id="A0A9K3IYX5"/>
<sequence>MGEVLTRYGLHISQISFIGLPRITHFEFICRAQHLIPSVDMFNVFYYVSCTGGFYSFNSRTANVLPCSKDPPKSLHDWKHKFFYIRRGMIPIGMHYRSPDEGIPKLPLIPYAEEQWYKTLIKNPTPMLQLDEKALVTTSMSMMWAPSNPSAAPIYGYKNKVGGDMVVRVLPEGERPWLQQIQDSFHHPTEESLSIHVATPTSAHPFASVKPESVTSPARGETILLSSEESIASFDGLIHRSRAALIDLCML</sequence>
<dbReference type="EMBL" id="MNCJ02000320">
    <property type="protein sequence ID" value="KAF5804550.1"/>
    <property type="molecule type" value="Genomic_DNA"/>
</dbReference>